<sequence>MTSPKDKSLVEKPKHFIGGPEEEVDPRQGKQPCGSSQSFHKQNSASTSAKQAQANPKDQPEGQEKGKGKGNATWNKPYMQNSRILKKGKTAMDNVFNMARTMMEFKNKKQKILSQSFPKK</sequence>
<dbReference type="EMBL" id="AVOT02095892">
    <property type="protein sequence ID" value="MBW0575242.1"/>
    <property type="molecule type" value="Genomic_DNA"/>
</dbReference>
<feature type="compositionally biased region" description="Polar residues" evidence="1">
    <location>
        <begin position="33"/>
        <end position="56"/>
    </location>
</feature>
<comment type="caution">
    <text evidence="2">The sequence shown here is derived from an EMBL/GenBank/DDBJ whole genome shotgun (WGS) entry which is preliminary data.</text>
</comment>
<accession>A0A9Q3PWW2</accession>
<proteinExistence type="predicted"/>
<gene>
    <name evidence="2" type="ORF">O181_114957</name>
</gene>
<feature type="compositionally biased region" description="Basic and acidic residues" evidence="1">
    <location>
        <begin position="1"/>
        <end position="14"/>
    </location>
</feature>
<dbReference type="AlphaFoldDB" id="A0A9Q3PWW2"/>
<name>A0A9Q3PWW2_9BASI</name>
<organism evidence="2 3">
    <name type="scientific">Austropuccinia psidii MF-1</name>
    <dbReference type="NCBI Taxonomy" id="1389203"/>
    <lineage>
        <taxon>Eukaryota</taxon>
        <taxon>Fungi</taxon>
        <taxon>Dikarya</taxon>
        <taxon>Basidiomycota</taxon>
        <taxon>Pucciniomycotina</taxon>
        <taxon>Pucciniomycetes</taxon>
        <taxon>Pucciniales</taxon>
        <taxon>Sphaerophragmiaceae</taxon>
        <taxon>Austropuccinia</taxon>
    </lineage>
</organism>
<evidence type="ECO:0000256" key="1">
    <source>
        <dbReference type="SAM" id="MobiDB-lite"/>
    </source>
</evidence>
<dbReference type="Proteomes" id="UP000765509">
    <property type="component" value="Unassembled WGS sequence"/>
</dbReference>
<evidence type="ECO:0000313" key="3">
    <source>
        <dbReference type="Proteomes" id="UP000765509"/>
    </source>
</evidence>
<evidence type="ECO:0000313" key="2">
    <source>
        <dbReference type="EMBL" id="MBW0575242.1"/>
    </source>
</evidence>
<feature type="compositionally biased region" description="Polar residues" evidence="1">
    <location>
        <begin position="72"/>
        <end position="83"/>
    </location>
</feature>
<keyword evidence="3" id="KW-1185">Reference proteome</keyword>
<feature type="region of interest" description="Disordered" evidence="1">
    <location>
        <begin position="1"/>
        <end position="86"/>
    </location>
</feature>
<feature type="compositionally biased region" description="Basic and acidic residues" evidence="1">
    <location>
        <begin position="58"/>
        <end position="67"/>
    </location>
</feature>
<protein>
    <submittedName>
        <fullName evidence="2">Uncharacterized protein</fullName>
    </submittedName>
</protein>
<reference evidence="2" key="1">
    <citation type="submission" date="2021-03" db="EMBL/GenBank/DDBJ databases">
        <title>Draft genome sequence of rust myrtle Austropuccinia psidii MF-1, a brazilian biotype.</title>
        <authorList>
            <person name="Quecine M.C."/>
            <person name="Pachon D.M.R."/>
            <person name="Bonatelli M.L."/>
            <person name="Correr F.H."/>
            <person name="Franceschini L.M."/>
            <person name="Leite T.F."/>
            <person name="Margarido G.R.A."/>
            <person name="Almeida C.A."/>
            <person name="Ferrarezi J.A."/>
            <person name="Labate C.A."/>
        </authorList>
    </citation>
    <scope>NUCLEOTIDE SEQUENCE</scope>
    <source>
        <strain evidence="2">MF-1</strain>
    </source>
</reference>